<evidence type="ECO:0000313" key="2">
    <source>
        <dbReference type="Proteomes" id="UP001216674"/>
    </source>
</evidence>
<dbReference type="EMBL" id="JARJLM010000619">
    <property type="protein sequence ID" value="MDF3838671.1"/>
    <property type="molecule type" value="Genomic_DNA"/>
</dbReference>
<accession>A0ABT6B1B6</accession>
<proteinExistence type="predicted"/>
<dbReference type="Proteomes" id="UP001216674">
    <property type="component" value="Unassembled WGS sequence"/>
</dbReference>
<comment type="caution">
    <text evidence="1">The sequence shown here is derived from an EMBL/GenBank/DDBJ whole genome shotgun (WGS) entry which is preliminary data.</text>
</comment>
<keyword evidence="2" id="KW-1185">Reference proteome</keyword>
<name>A0ABT6B1B6_9BURK</name>
<gene>
    <name evidence="1" type="ORF">P3W85_37910</name>
</gene>
<reference evidence="1 2" key="1">
    <citation type="submission" date="2023-03" db="EMBL/GenBank/DDBJ databases">
        <title>Draft assemblies of triclosan tolerant bacteria isolated from returned activated sludge.</title>
        <authorList>
            <person name="Van Hamelsveld S."/>
        </authorList>
    </citation>
    <scope>NUCLEOTIDE SEQUENCE [LARGE SCALE GENOMIC DNA]</scope>
    <source>
        <strain evidence="1 2">GW210010_S58</strain>
    </source>
</reference>
<sequence>MEPLSFEFVTVEEAKQILDGIVPAKDVPDWAGMRRPSSPEAQSISVAALKWLAMLPPEVRPLALCRAYPRIGNQLAALSGDPAALSAYLGDLLIDRRGGRQGFPDGVALELSRLQEHLLRMMQQ</sequence>
<organism evidence="1 2">
    <name type="scientific">Cupriavidus basilensis</name>
    <dbReference type="NCBI Taxonomy" id="68895"/>
    <lineage>
        <taxon>Bacteria</taxon>
        <taxon>Pseudomonadati</taxon>
        <taxon>Pseudomonadota</taxon>
        <taxon>Betaproteobacteria</taxon>
        <taxon>Burkholderiales</taxon>
        <taxon>Burkholderiaceae</taxon>
        <taxon>Cupriavidus</taxon>
    </lineage>
</organism>
<protein>
    <submittedName>
        <fullName evidence="1">Uncharacterized protein</fullName>
    </submittedName>
</protein>
<evidence type="ECO:0000313" key="1">
    <source>
        <dbReference type="EMBL" id="MDF3838671.1"/>
    </source>
</evidence>
<dbReference type="RefSeq" id="WP_017228717.1">
    <property type="nucleotide sequence ID" value="NZ_JARJLM010000619.1"/>
</dbReference>